<organism evidence="4 5">
    <name type="scientific">Brevundimonas bullata</name>
    <dbReference type="NCBI Taxonomy" id="13160"/>
    <lineage>
        <taxon>Bacteria</taxon>
        <taxon>Pseudomonadati</taxon>
        <taxon>Pseudomonadota</taxon>
        <taxon>Alphaproteobacteria</taxon>
        <taxon>Caulobacterales</taxon>
        <taxon>Caulobacteraceae</taxon>
        <taxon>Brevundimonas</taxon>
    </lineage>
</organism>
<comment type="caution">
    <text evidence="4">The sequence shown here is derived from an EMBL/GenBank/DDBJ whole genome shotgun (WGS) entry which is preliminary data.</text>
</comment>
<feature type="domain" description="CBS" evidence="3">
    <location>
        <begin position="71"/>
        <end position="130"/>
    </location>
</feature>
<evidence type="ECO:0000256" key="2">
    <source>
        <dbReference type="PROSITE-ProRule" id="PRU00703"/>
    </source>
</evidence>
<dbReference type="CDD" id="cd04622">
    <property type="entry name" value="CBS_pair_HRP1_like"/>
    <property type="match status" value="1"/>
</dbReference>
<dbReference type="SMART" id="SM00116">
    <property type="entry name" value="CBS"/>
    <property type="match status" value="2"/>
</dbReference>
<accession>A0A7W7N4J9</accession>
<dbReference type="PANTHER" id="PTHR43080">
    <property type="entry name" value="CBS DOMAIN-CONTAINING PROTEIN CBSX3, MITOCHONDRIAL"/>
    <property type="match status" value="1"/>
</dbReference>
<keyword evidence="5" id="KW-1185">Reference proteome</keyword>
<dbReference type="Pfam" id="PF00571">
    <property type="entry name" value="CBS"/>
    <property type="match status" value="2"/>
</dbReference>
<dbReference type="InterPro" id="IPR000644">
    <property type="entry name" value="CBS_dom"/>
</dbReference>
<feature type="domain" description="CBS" evidence="3">
    <location>
        <begin position="7"/>
        <end position="64"/>
    </location>
</feature>
<dbReference type="InterPro" id="IPR046342">
    <property type="entry name" value="CBS_dom_sf"/>
</dbReference>
<dbReference type="SUPFAM" id="SSF54631">
    <property type="entry name" value="CBS-domain pair"/>
    <property type="match status" value="1"/>
</dbReference>
<dbReference type="AlphaFoldDB" id="A0A7W7N4J9"/>
<proteinExistence type="predicted"/>
<dbReference type="EMBL" id="JACHKY010000003">
    <property type="protein sequence ID" value="MBB4798481.1"/>
    <property type="molecule type" value="Genomic_DNA"/>
</dbReference>
<evidence type="ECO:0000313" key="5">
    <source>
        <dbReference type="Proteomes" id="UP000539957"/>
    </source>
</evidence>
<dbReference type="Gene3D" id="3.10.580.10">
    <property type="entry name" value="CBS-domain"/>
    <property type="match status" value="1"/>
</dbReference>
<dbReference type="InterPro" id="IPR051257">
    <property type="entry name" value="Diverse_CBS-Domain"/>
</dbReference>
<dbReference type="PANTHER" id="PTHR43080:SF2">
    <property type="entry name" value="CBS DOMAIN-CONTAINING PROTEIN"/>
    <property type="match status" value="1"/>
</dbReference>
<reference evidence="4 5" key="1">
    <citation type="submission" date="2020-08" db="EMBL/GenBank/DDBJ databases">
        <title>Functional genomics of gut bacteria from endangered species of beetles.</title>
        <authorList>
            <person name="Carlos-Shanley C."/>
        </authorList>
    </citation>
    <scope>NUCLEOTIDE SEQUENCE [LARGE SCALE GENOMIC DNA]</scope>
    <source>
        <strain evidence="4 5">S00123</strain>
    </source>
</reference>
<dbReference type="Proteomes" id="UP000539957">
    <property type="component" value="Unassembled WGS sequence"/>
</dbReference>
<protein>
    <submittedName>
        <fullName evidence="4">CBS domain-containing protein</fullName>
    </submittedName>
</protein>
<name>A0A7W7N4J9_9CAUL</name>
<keyword evidence="1 2" id="KW-0129">CBS domain</keyword>
<evidence type="ECO:0000259" key="3">
    <source>
        <dbReference type="PROSITE" id="PS51371"/>
    </source>
</evidence>
<sequence>MKIRDVMSKDVQVARPNDTIQEVAARMAAGDFGFIPVADGENLVGAVTDRDITVRAVATGAAPTARVVEFLSRDALVVRADDDLKVALDLMSSRQVRRLPVVDKDGRLVGVVSLGDLSTRVKEKYAGEALEEISRPS</sequence>
<dbReference type="RefSeq" id="WP_184269957.1">
    <property type="nucleotide sequence ID" value="NZ_JACHKY010000003.1"/>
</dbReference>
<dbReference type="PROSITE" id="PS51371">
    <property type="entry name" value="CBS"/>
    <property type="match status" value="2"/>
</dbReference>
<evidence type="ECO:0000256" key="1">
    <source>
        <dbReference type="ARBA" id="ARBA00023122"/>
    </source>
</evidence>
<evidence type="ECO:0000313" key="4">
    <source>
        <dbReference type="EMBL" id="MBB4798481.1"/>
    </source>
</evidence>
<gene>
    <name evidence="4" type="ORF">HNP32_002225</name>
</gene>